<feature type="binding site" evidence="10">
    <location>
        <position position="244"/>
    </location>
    <ligand>
        <name>UDP-N-acetyl-alpha-D-glucosamine</name>
        <dbReference type="ChEBI" id="CHEBI:57705"/>
    </ligand>
</feature>
<evidence type="ECO:0000259" key="12">
    <source>
        <dbReference type="Pfam" id="PF04101"/>
    </source>
</evidence>
<evidence type="ECO:0000256" key="2">
    <source>
        <dbReference type="ARBA" id="ARBA00022618"/>
    </source>
</evidence>
<evidence type="ECO:0000256" key="6">
    <source>
        <dbReference type="ARBA" id="ARBA00022984"/>
    </source>
</evidence>
<evidence type="ECO:0000256" key="8">
    <source>
        <dbReference type="ARBA" id="ARBA00023306"/>
    </source>
</evidence>
<evidence type="ECO:0000256" key="1">
    <source>
        <dbReference type="ARBA" id="ARBA00022475"/>
    </source>
</evidence>
<dbReference type="GO" id="GO:0051301">
    <property type="term" value="P:cell division"/>
    <property type="evidence" value="ECO:0007669"/>
    <property type="project" value="UniProtKB-KW"/>
</dbReference>
<dbReference type="PANTHER" id="PTHR21015:SF22">
    <property type="entry name" value="GLYCOSYLTRANSFERASE"/>
    <property type="match status" value="1"/>
</dbReference>
<keyword evidence="5 10" id="KW-0133">Cell shape</keyword>
<organism evidence="13 14">
    <name type="scientific">Desulfurella multipotens</name>
    <dbReference type="NCBI Taxonomy" id="79269"/>
    <lineage>
        <taxon>Bacteria</taxon>
        <taxon>Pseudomonadati</taxon>
        <taxon>Campylobacterota</taxon>
        <taxon>Desulfurellia</taxon>
        <taxon>Desulfurellales</taxon>
        <taxon>Desulfurellaceae</taxon>
        <taxon>Desulfurella</taxon>
    </lineage>
</organism>
<keyword evidence="14" id="KW-1185">Reference proteome</keyword>
<name>A0A1G6M812_9BACT</name>
<protein>
    <recommendedName>
        <fullName evidence="10">UDP-N-acetylglucosamine--N-acetylmuramyl-(pentapeptide) pyrophosphoryl-undecaprenol N-acetylglucosamine transferase</fullName>
        <ecNumber evidence="10">2.4.1.227</ecNumber>
    </recommendedName>
    <alternativeName>
        <fullName evidence="10">Undecaprenyl-PP-MurNAc-pentapeptide-UDPGlcNAc GlcNAc transferase</fullName>
    </alternativeName>
</protein>
<sequence length="361" mass="41045">MSRIVFVTGGGTGGHYFAAESFIKYLKDNNYEPIFIGSQFGIEKKLAKNLGVEYKLLKTKGFAGKNYIEKIKSIIHLISSTIKCIYYDLKYKPVFVIGFGGYTSFPVLLSASLTNKKRIIVEQNSIPGLANKILANFCNIVFVNFDSTRQFFKKKHVYSTGNPIRKMNFPKNRHFSSNFLRIGVVGGSRGAKTINKALFEFAQIIDDTIKSKIEIIHQTGIDDYKQALEIYQKYNIKSKVYDFIHNMDKFYSSIDIIVSRAGSSTLSEIACYGLPSILVPYPHAIYNHQYFNAQIFEKSNAAKLILDKDFNGYFLKNFIYYIKVNELVEMSNAAFGLCKKEACKDMLNIIEKELVKNGKSN</sequence>
<dbReference type="Pfam" id="PF04101">
    <property type="entry name" value="Glyco_tran_28_C"/>
    <property type="match status" value="1"/>
</dbReference>
<gene>
    <name evidence="10" type="primary">murG</name>
    <name evidence="13" type="ORF">SAMN05660835_00924</name>
</gene>
<comment type="pathway">
    <text evidence="10">Cell wall biogenesis; peptidoglycan biosynthesis.</text>
</comment>
<evidence type="ECO:0000256" key="4">
    <source>
        <dbReference type="ARBA" id="ARBA00022679"/>
    </source>
</evidence>
<accession>A0A1G6M812</accession>
<dbReference type="GO" id="GO:0005886">
    <property type="term" value="C:plasma membrane"/>
    <property type="evidence" value="ECO:0007669"/>
    <property type="project" value="UniProtKB-SubCell"/>
</dbReference>
<feature type="binding site" evidence="10">
    <location>
        <position position="165"/>
    </location>
    <ligand>
        <name>UDP-N-acetyl-alpha-D-glucosamine</name>
        <dbReference type="ChEBI" id="CHEBI:57705"/>
    </ligand>
</feature>
<dbReference type="HAMAP" id="MF_00033">
    <property type="entry name" value="MurG"/>
    <property type="match status" value="1"/>
</dbReference>
<keyword evidence="7 10" id="KW-0472">Membrane</keyword>
<keyword evidence="4 10" id="KW-0808">Transferase</keyword>
<dbReference type="GO" id="GO:0050511">
    <property type="term" value="F:undecaprenyldiphospho-muramoylpentapeptide beta-N-acetylglucosaminyltransferase activity"/>
    <property type="evidence" value="ECO:0007669"/>
    <property type="project" value="UniProtKB-UniRule"/>
</dbReference>
<keyword evidence="6 10" id="KW-0573">Peptidoglycan synthesis</keyword>
<dbReference type="AlphaFoldDB" id="A0A1G6M812"/>
<evidence type="ECO:0000259" key="11">
    <source>
        <dbReference type="Pfam" id="PF03033"/>
    </source>
</evidence>
<dbReference type="UniPathway" id="UPA00219"/>
<feature type="binding site" evidence="10">
    <location>
        <position position="188"/>
    </location>
    <ligand>
        <name>UDP-N-acetyl-alpha-D-glucosamine</name>
        <dbReference type="ChEBI" id="CHEBI:57705"/>
    </ligand>
</feature>
<dbReference type="EC" id="2.4.1.227" evidence="10"/>
<proteinExistence type="inferred from homology"/>
<feature type="domain" description="Glycosyltransferase family 28 N-terminal" evidence="11">
    <location>
        <begin position="5"/>
        <end position="142"/>
    </location>
</feature>
<keyword evidence="9 10" id="KW-0961">Cell wall biogenesis/degradation</keyword>
<evidence type="ECO:0000256" key="9">
    <source>
        <dbReference type="ARBA" id="ARBA00023316"/>
    </source>
</evidence>
<comment type="caution">
    <text evidence="10">Lacks conserved residue(s) required for the propagation of feature annotation.</text>
</comment>
<keyword evidence="2 10" id="KW-0132">Cell division</keyword>
<dbReference type="GO" id="GO:0051991">
    <property type="term" value="F:UDP-N-acetyl-D-glucosamine:N-acetylmuramoyl-L-alanyl-D-glutamyl-meso-2,6-diaminopimelyl-D-alanyl-D-alanine-diphosphoundecaprenol 4-beta-N-acetylglucosaminlytransferase activity"/>
    <property type="evidence" value="ECO:0007669"/>
    <property type="project" value="RHEA"/>
</dbReference>
<keyword evidence="3 10" id="KW-0328">Glycosyltransferase</keyword>
<dbReference type="OrthoDB" id="9808936at2"/>
<comment type="catalytic activity">
    <reaction evidence="10">
        <text>di-trans,octa-cis-undecaprenyl diphospho-N-acetyl-alpha-D-muramoyl-L-alanyl-D-glutamyl-meso-2,6-diaminopimeloyl-D-alanyl-D-alanine + UDP-N-acetyl-alpha-D-glucosamine = di-trans,octa-cis-undecaprenyl diphospho-[N-acetyl-alpha-D-glucosaminyl-(1-&gt;4)]-N-acetyl-alpha-D-muramoyl-L-alanyl-D-glutamyl-meso-2,6-diaminopimeloyl-D-alanyl-D-alanine + UDP + H(+)</text>
        <dbReference type="Rhea" id="RHEA:31227"/>
        <dbReference type="ChEBI" id="CHEBI:15378"/>
        <dbReference type="ChEBI" id="CHEBI:57705"/>
        <dbReference type="ChEBI" id="CHEBI:58223"/>
        <dbReference type="ChEBI" id="CHEBI:61387"/>
        <dbReference type="ChEBI" id="CHEBI:61388"/>
        <dbReference type="EC" id="2.4.1.227"/>
    </reaction>
</comment>
<evidence type="ECO:0000313" key="14">
    <source>
        <dbReference type="Proteomes" id="UP000199411"/>
    </source>
</evidence>
<evidence type="ECO:0000256" key="7">
    <source>
        <dbReference type="ARBA" id="ARBA00023136"/>
    </source>
</evidence>
<evidence type="ECO:0000256" key="10">
    <source>
        <dbReference type="HAMAP-Rule" id="MF_00033"/>
    </source>
</evidence>
<feature type="binding site" evidence="10">
    <location>
        <position position="124"/>
    </location>
    <ligand>
        <name>UDP-N-acetyl-alpha-D-glucosamine</name>
        <dbReference type="ChEBI" id="CHEBI:57705"/>
    </ligand>
</feature>
<comment type="function">
    <text evidence="10">Cell wall formation. Catalyzes the transfer of a GlcNAc subunit on undecaprenyl-pyrophosphoryl-MurNAc-pentapeptide (lipid intermediate I) to form undecaprenyl-pyrophosphoryl-MurNAc-(pentapeptide)GlcNAc (lipid intermediate II).</text>
</comment>
<dbReference type="Proteomes" id="UP000199411">
    <property type="component" value="Unassembled WGS sequence"/>
</dbReference>
<keyword evidence="1 10" id="KW-1003">Cell membrane</keyword>
<dbReference type="NCBIfam" id="TIGR01133">
    <property type="entry name" value="murG"/>
    <property type="match status" value="1"/>
</dbReference>
<dbReference type="GO" id="GO:0005975">
    <property type="term" value="P:carbohydrate metabolic process"/>
    <property type="evidence" value="ECO:0007669"/>
    <property type="project" value="InterPro"/>
</dbReference>
<dbReference type="Gene3D" id="3.40.50.2000">
    <property type="entry name" value="Glycogen Phosphorylase B"/>
    <property type="match status" value="2"/>
</dbReference>
<dbReference type="PANTHER" id="PTHR21015">
    <property type="entry name" value="UDP-N-ACETYLGLUCOSAMINE--N-ACETYLMURAMYL-(PENTAPEPTIDE) PYROPHOSPHORYL-UNDECAPRENOL N-ACETYLGLUCOSAMINE TRANSFERASE 1"/>
    <property type="match status" value="1"/>
</dbReference>
<dbReference type="GO" id="GO:0009252">
    <property type="term" value="P:peptidoglycan biosynthetic process"/>
    <property type="evidence" value="ECO:0007669"/>
    <property type="project" value="UniProtKB-UniRule"/>
</dbReference>
<dbReference type="InterPro" id="IPR004276">
    <property type="entry name" value="GlycoTrans_28_N"/>
</dbReference>
<dbReference type="SUPFAM" id="SSF53756">
    <property type="entry name" value="UDP-Glycosyltransferase/glycogen phosphorylase"/>
    <property type="match status" value="1"/>
</dbReference>
<comment type="similarity">
    <text evidence="10">Belongs to the glycosyltransferase 28 family. MurG subfamily.</text>
</comment>
<comment type="subcellular location">
    <subcellularLocation>
        <location evidence="10">Cell membrane</location>
        <topology evidence="10">Peripheral membrane protein</topology>
        <orientation evidence="10">Cytoplasmic side</orientation>
    </subcellularLocation>
</comment>
<evidence type="ECO:0000256" key="3">
    <source>
        <dbReference type="ARBA" id="ARBA00022676"/>
    </source>
</evidence>
<feature type="domain" description="Glycosyl transferase family 28 C-terminal" evidence="12">
    <location>
        <begin position="182"/>
        <end position="335"/>
    </location>
</feature>
<feature type="binding site" evidence="10">
    <location>
        <begin position="12"/>
        <end position="14"/>
    </location>
    <ligand>
        <name>UDP-N-acetyl-alpha-D-glucosamine</name>
        <dbReference type="ChEBI" id="CHEBI:57705"/>
    </ligand>
</feature>
<dbReference type="CDD" id="cd03785">
    <property type="entry name" value="GT28_MurG"/>
    <property type="match status" value="1"/>
</dbReference>
<feature type="binding site" evidence="10">
    <location>
        <position position="289"/>
    </location>
    <ligand>
        <name>UDP-N-acetyl-alpha-D-glucosamine</name>
        <dbReference type="ChEBI" id="CHEBI:57705"/>
    </ligand>
</feature>
<dbReference type="GO" id="GO:0008360">
    <property type="term" value="P:regulation of cell shape"/>
    <property type="evidence" value="ECO:0007669"/>
    <property type="project" value="UniProtKB-KW"/>
</dbReference>
<evidence type="ECO:0000313" key="13">
    <source>
        <dbReference type="EMBL" id="SDC51633.1"/>
    </source>
</evidence>
<dbReference type="InterPro" id="IPR007235">
    <property type="entry name" value="Glyco_trans_28_C"/>
</dbReference>
<dbReference type="Pfam" id="PF03033">
    <property type="entry name" value="Glyco_transf_28"/>
    <property type="match status" value="1"/>
</dbReference>
<dbReference type="EMBL" id="FMYU01000006">
    <property type="protein sequence ID" value="SDC51633.1"/>
    <property type="molecule type" value="Genomic_DNA"/>
</dbReference>
<reference evidence="14" key="1">
    <citation type="submission" date="2016-10" db="EMBL/GenBank/DDBJ databases">
        <authorList>
            <person name="Varghese N."/>
            <person name="Submissions S."/>
        </authorList>
    </citation>
    <scope>NUCLEOTIDE SEQUENCE [LARGE SCALE GENOMIC DNA]</scope>
    <source>
        <strain evidence="14">DSM 8415</strain>
    </source>
</reference>
<dbReference type="InterPro" id="IPR006009">
    <property type="entry name" value="GlcNAc_MurG"/>
</dbReference>
<dbReference type="GO" id="GO:0071555">
    <property type="term" value="P:cell wall organization"/>
    <property type="evidence" value="ECO:0007669"/>
    <property type="project" value="UniProtKB-KW"/>
</dbReference>
<evidence type="ECO:0000256" key="5">
    <source>
        <dbReference type="ARBA" id="ARBA00022960"/>
    </source>
</evidence>
<keyword evidence="8 10" id="KW-0131">Cell cycle</keyword>
<dbReference type="RefSeq" id="WP_092128514.1">
    <property type="nucleotide sequence ID" value="NZ_FMYU01000006.1"/>
</dbReference>